<dbReference type="Pfam" id="PF00512">
    <property type="entry name" value="HisKA"/>
    <property type="match status" value="1"/>
</dbReference>
<dbReference type="Gene3D" id="2.10.70.100">
    <property type="match status" value="1"/>
</dbReference>
<dbReference type="Pfam" id="PF08448">
    <property type="entry name" value="PAS_4"/>
    <property type="match status" value="2"/>
</dbReference>
<dbReference type="InterPro" id="IPR003594">
    <property type="entry name" value="HATPase_dom"/>
</dbReference>
<evidence type="ECO:0000259" key="9">
    <source>
        <dbReference type="PROSITE" id="PS50113"/>
    </source>
</evidence>
<organism evidence="10 11">
    <name type="scientific">Siphonobacter curvatus</name>
    <dbReference type="NCBI Taxonomy" id="2094562"/>
    <lineage>
        <taxon>Bacteria</taxon>
        <taxon>Pseudomonadati</taxon>
        <taxon>Bacteroidota</taxon>
        <taxon>Cytophagia</taxon>
        <taxon>Cytophagales</taxon>
        <taxon>Cytophagaceae</taxon>
        <taxon>Siphonobacter</taxon>
    </lineage>
</organism>
<dbReference type="Pfam" id="PF08447">
    <property type="entry name" value="PAS_3"/>
    <property type="match status" value="2"/>
</dbReference>
<keyword evidence="11" id="KW-1185">Reference proteome</keyword>
<keyword evidence="3" id="KW-0597">Phosphoprotein</keyword>
<dbReference type="InterPro" id="IPR001610">
    <property type="entry name" value="PAC"/>
</dbReference>
<protein>
    <recommendedName>
        <fullName evidence="2">histidine kinase</fullName>
        <ecNumber evidence="2">2.7.13.3</ecNumber>
    </recommendedName>
</protein>
<dbReference type="PROSITE" id="PS50113">
    <property type="entry name" value="PAC"/>
    <property type="match status" value="2"/>
</dbReference>
<dbReference type="FunFam" id="3.30.565.10:FF:000006">
    <property type="entry name" value="Sensor histidine kinase WalK"/>
    <property type="match status" value="1"/>
</dbReference>
<dbReference type="PROSITE" id="PS50112">
    <property type="entry name" value="PAS"/>
    <property type="match status" value="2"/>
</dbReference>
<feature type="coiled-coil region" evidence="6">
    <location>
        <begin position="760"/>
        <end position="791"/>
    </location>
</feature>
<evidence type="ECO:0000256" key="1">
    <source>
        <dbReference type="ARBA" id="ARBA00000085"/>
    </source>
</evidence>
<dbReference type="SMART" id="SM00086">
    <property type="entry name" value="PAC"/>
    <property type="match status" value="5"/>
</dbReference>
<dbReference type="SMART" id="SM00091">
    <property type="entry name" value="PAS"/>
    <property type="match status" value="6"/>
</dbReference>
<evidence type="ECO:0000256" key="5">
    <source>
        <dbReference type="ARBA" id="ARBA00022777"/>
    </source>
</evidence>
<dbReference type="SUPFAM" id="SSF55785">
    <property type="entry name" value="PYP-like sensor domain (PAS domain)"/>
    <property type="match status" value="6"/>
</dbReference>
<dbReference type="InterPro" id="IPR013655">
    <property type="entry name" value="PAS_fold_3"/>
</dbReference>
<dbReference type="PANTHER" id="PTHR43304">
    <property type="entry name" value="PHYTOCHROME-LIKE PROTEIN CPH1"/>
    <property type="match status" value="1"/>
</dbReference>
<dbReference type="Pfam" id="PF13426">
    <property type="entry name" value="PAS_9"/>
    <property type="match status" value="1"/>
</dbReference>
<dbReference type="SMART" id="SM00388">
    <property type="entry name" value="HisKA"/>
    <property type="match status" value="1"/>
</dbReference>
<evidence type="ECO:0000259" key="7">
    <source>
        <dbReference type="PROSITE" id="PS50109"/>
    </source>
</evidence>
<proteinExistence type="predicted"/>
<evidence type="ECO:0000259" key="8">
    <source>
        <dbReference type="PROSITE" id="PS50112"/>
    </source>
</evidence>
<feature type="domain" description="PAC" evidence="9">
    <location>
        <begin position="578"/>
        <end position="633"/>
    </location>
</feature>
<evidence type="ECO:0000256" key="6">
    <source>
        <dbReference type="SAM" id="Coils"/>
    </source>
</evidence>
<evidence type="ECO:0000256" key="2">
    <source>
        <dbReference type="ARBA" id="ARBA00012438"/>
    </source>
</evidence>
<dbReference type="Proteomes" id="UP000239590">
    <property type="component" value="Unassembled WGS sequence"/>
</dbReference>
<dbReference type="InterPro" id="IPR005467">
    <property type="entry name" value="His_kinase_dom"/>
</dbReference>
<dbReference type="Pfam" id="PF13188">
    <property type="entry name" value="PAS_8"/>
    <property type="match status" value="1"/>
</dbReference>
<dbReference type="InterPro" id="IPR035965">
    <property type="entry name" value="PAS-like_dom_sf"/>
</dbReference>
<dbReference type="SUPFAM" id="SSF55874">
    <property type="entry name" value="ATPase domain of HSP90 chaperone/DNA topoisomerase II/histidine kinase"/>
    <property type="match status" value="1"/>
</dbReference>
<evidence type="ECO:0000313" key="10">
    <source>
        <dbReference type="EMBL" id="PQA59992.1"/>
    </source>
</evidence>
<dbReference type="Gene3D" id="3.30.565.10">
    <property type="entry name" value="Histidine kinase-like ATPase, C-terminal domain"/>
    <property type="match status" value="1"/>
</dbReference>
<dbReference type="InterPro" id="IPR004358">
    <property type="entry name" value="Sig_transdc_His_kin-like_C"/>
</dbReference>
<dbReference type="OrthoDB" id="9124519at2"/>
<dbReference type="PRINTS" id="PR00344">
    <property type="entry name" value="BCTRLSENSOR"/>
</dbReference>
<comment type="catalytic activity">
    <reaction evidence="1">
        <text>ATP + protein L-histidine = ADP + protein N-phospho-L-histidine.</text>
        <dbReference type="EC" id="2.7.13.3"/>
    </reaction>
</comment>
<dbReference type="InterPro" id="IPR003661">
    <property type="entry name" value="HisK_dim/P_dom"/>
</dbReference>
<dbReference type="CDD" id="cd00130">
    <property type="entry name" value="PAS"/>
    <property type="match status" value="4"/>
</dbReference>
<dbReference type="Gene3D" id="1.10.287.130">
    <property type="match status" value="1"/>
</dbReference>
<dbReference type="PROSITE" id="PS50109">
    <property type="entry name" value="HIS_KIN"/>
    <property type="match status" value="1"/>
</dbReference>
<feature type="domain" description="Histidine kinase" evidence="7">
    <location>
        <begin position="791"/>
        <end position="1015"/>
    </location>
</feature>
<keyword evidence="4" id="KW-0808">Transferase</keyword>
<keyword evidence="6" id="KW-0175">Coiled coil</keyword>
<accession>A0A2S7IQN2</accession>
<dbReference type="SMART" id="SM00387">
    <property type="entry name" value="HATPase_c"/>
    <property type="match status" value="1"/>
</dbReference>
<dbReference type="EC" id="2.7.13.3" evidence="2"/>
<dbReference type="GO" id="GO:0000155">
    <property type="term" value="F:phosphorelay sensor kinase activity"/>
    <property type="evidence" value="ECO:0007669"/>
    <property type="project" value="InterPro"/>
</dbReference>
<sequence length="1022" mass="116552">MQHNQASNPEDARMSTLNDFMWEWNLENGDIWCSEGYAARVGVPEEPVPSSGAYWHSRIHPDDQMWVSESLYEALQKQPTTWEATYRFLKADGTYVVVKDHAHLFRKAGTVVRLLGTSTVQNEALSRSTQFYSAAFDQVPLGMIVTDANGRIVRANASFQQLSGYTAAELQQVSYRQLIDAADWPIYNARLQSLQTSLSTQLENRLRQNNGQILWVKQTLTLIPAMGYYFTTVEDITHEHLQRQQRERLLTLIENSSELMVIAAMDDHLLYINQAGRELVGIPADAPIVHRKVSDFYWQDQYAFVRETILPELLEKGHWKGEFRIRHFQTGMVIPVFANGIRIDDPDTGQPIARGFTLRDMRPEQLARQTILESERHFRNLVIQAPVAIGLLKGRKMVIETANEFMLEVWGKTESIVGKPLLSALPELAGQGFIELLQDVYDTGNPFYGNEILAQIIRNNRLEARYYNFVYAPVRQSDGTITGVMIVANDVSDQVRAKKEVQFSEERFRSFVLGSPTPIVIYTGKELRIETVNQAMLDTWHRDSSLVGKTFREAFPELDPQNFYQLLEQVYVTGKTYTAQEDRVDLLIDGEFRTFYFNFTYKALRDARGATYGIINTATDVTAQVNARQQLEETEQNLRDAIELAELGTWSRNLNTGKISCSSRIQQWYGFTEPETDVEAFMAAVHPEDRHQVLDLISQAVVFRKSDHYSAEYRVVHLQTGEERIVQSQGKVTCDPQGKPYLLSGTSRDVTSQKQAALGLERLVSQRTQELQQANELLQRSNRELEQYAYVASHDLQEPLRKIRMFSGIIREMNDLPERAQNPLAKVIHSSERMTLLIRDLLEFSRLLKVDRILTSTDLNTIVQNVITDFELAIQEKSATVEVGTLPTVNAESLQMNQLFYNLLSNALKFTKEGVPPRIIITCERLLPQDVQAYALPEGAYYDIRVQDNGIGFSENYKEQIFEVFKRLHTREVYPGSGIGLALCRKIVQNHGGLLYAESEEGQGSTFHIILPEAFRSASVSF</sequence>
<reference evidence="11" key="1">
    <citation type="submission" date="2018-02" db="EMBL/GenBank/DDBJ databases">
        <title>Genome sequencing of Solimonas sp. HR-BB.</title>
        <authorList>
            <person name="Lee Y."/>
            <person name="Jeon C.O."/>
        </authorList>
    </citation>
    <scope>NUCLEOTIDE SEQUENCE [LARGE SCALE GENOMIC DNA]</scope>
    <source>
        <strain evidence="11">HR-U</strain>
    </source>
</reference>
<evidence type="ECO:0000256" key="3">
    <source>
        <dbReference type="ARBA" id="ARBA00022553"/>
    </source>
</evidence>
<keyword evidence="5" id="KW-0418">Kinase</keyword>
<name>A0A2S7IQN2_9BACT</name>
<dbReference type="InterPro" id="IPR036890">
    <property type="entry name" value="HATPase_C_sf"/>
</dbReference>
<feature type="domain" description="PAS" evidence="8">
    <location>
        <begin position="245"/>
        <end position="317"/>
    </location>
</feature>
<dbReference type="InterPro" id="IPR000014">
    <property type="entry name" value="PAS"/>
</dbReference>
<dbReference type="InterPro" id="IPR036097">
    <property type="entry name" value="HisK_dim/P_sf"/>
</dbReference>
<dbReference type="Gene3D" id="3.30.450.20">
    <property type="entry name" value="PAS domain"/>
    <property type="match status" value="6"/>
</dbReference>
<evidence type="ECO:0000256" key="4">
    <source>
        <dbReference type="ARBA" id="ARBA00022679"/>
    </source>
</evidence>
<dbReference type="CDD" id="cd00082">
    <property type="entry name" value="HisKA"/>
    <property type="match status" value="1"/>
</dbReference>
<dbReference type="Pfam" id="PF02518">
    <property type="entry name" value="HATPase_c"/>
    <property type="match status" value="1"/>
</dbReference>
<dbReference type="AlphaFoldDB" id="A0A2S7IQN2"/>
<dbReference type="InterPro" id="IPR052162">
    <property type="entry name" value="Sensor_kinase/Photoreceptor"/>
</dbReference>
<gene>
    <name evidence="10" type="ORF">C5O19_10310</name>
</gene>
<comment type="caution">
    <text evidence="10">The sequence shown here is derived from an EMBL/GenBank/DDBJ whole genome shotgun (WGS) entry which is preliminary data.</text>
</comment>
<feature type="domain" description="PAC" evidence="9">
    <location>
        <begin position="709"/>
        <end position="762"/>
    </location>
</feature>
<feature type="domain" description="PAS" evidence="8">
    <location>
        <begin position="128"/>
        <end position="170"/>
    </location>
</feature>
<dbReference type="InterPro" id="IPR013656">
    <property type="entry name" value="PAS_4"/>
</dbReference>
<dbReference type="SUPFAM" id="SSF47384">
    <property type="entry name" value="Homodimeric domain of signal transducing histidine kinase"/>
    <property type="match status" value="1"/>
</dbReference>
<dbReference type="PANTHER" id="PTHR43304:SF1">
    <property type="entry name" value="PAC DOMAIN-CONTAINING PROTEIN"/>
    <property type="match status" value="1"/>
</dbReference>
<evidence type="ECO:0000313" key="11">
    <source>
        <dbReference type="Proteomes" id="UP000239590"/>
    </source>
</evidence>
<dbReference type="NCBIfam" id="TIGR00229">
    <property type="entry name" value="sensory_box"/>
    <property type="match status" value="3"/>
</dbReference>
<dbReference type="EMBL" id="PTRA01000001">
    <property type="protein sequence ID" value="PQA59992.1"/>
    <property type="molecule type" value="Genomic_DNA"/>
</dbReference>
<dbReference type="InterPro" id="IPR000700">
    <property type="entry name" value="PAS-assoc_C"/>
</dbReference>